<dbReference type="Proteomes" id="UP000046392">
    <property type="component" value="Unplaced"/>
</dbReference>
<name>A0A0N5BQK7_STREA</name>
<accession>A0A0N5BQK7</accession>
<dbReference type="AlphaFoldDB" id="A0A0N5BQK7"/>
<dbReference type="WBParaSite" id="SPAL_0000817000.1">
    <property type="protein sequence ID" value="SPAL_0000817000.1"/>
    <property type="gene ID" value="SPAL_0000817000"/>
</dbReference>
<keyword evidence="1" id="KW-1185">Reference proteome</keyword>
<protein>
    <submittedName>
        <fullName evidence="2">Lipocalin</fullName>
    </submittedName>
</protein>
<sequence>MYYGFSVFIEGNVTWNVSEINNVTARFKFYDETPRRDYKVLQNGRNFTMSKYVGGKPSEKDDLELRIDYNKSGTEANLRKKLKELCPNSENCIYKRKEYDSSDCMCYFKTIHLS</sequence>
<evidence type="ECO:0000313" key="2">
    <source>
        <dbReference type="WBParaSite" id="SPAL_0000817000.1"/>
    </source>
</evidence>
<reference evidence="2" key="1">
    <citation type="submission" date="2017-02" db="UniProtKB">
        <authorList>
            <consortium name="WormBaseParasite"/>
        </authorList>
    </citation>
    <scope>IDENTIFICATION</scope>
</reference>
<evidence type="ECO:0000313" key="1">
    <source>
        <dbReference type="Proteomes" id="UP000046392"/>
    </source>
</evidence>
<organism evidence="1 2">
    <name type="scientific">Strongyloides papillosus</name>
    <name type="common">Intestinal threadworm</name>
    <dbReference type="NCBI Taxonomy" id="174720"/>
    <lineage>
        <taxon>Eukaryota</taxon>
        <taxon>Metazoa</taxon>
        <taxon>Ecdysozoa</taxon>
        <taxon>Nematoda</taxon>
        <taxon>Chromadorea</taxon>
        <taxon>Rhabditida</taxon>
        <taxon>Tylenchina</taxon>
        <taxon>Panagrolaimomorpha</taxon>
        <taxon>Strongyloidoidea</taxon>
        <taxon>Strongyloididae</taxon>
        <taxon>Strongyloides</taxon>
    </lineage>
</organism>
<proteinExistence type="predicted"/>